<feature type="region of interest" description="Disordered" evidence="1">
    <location>
        <begin position="58"/>
        <end position="109"/>
    </location>
</feature>
<proteinExistence type="predicted"/>
<accession>A0A5E4D822</accession>
<protein>
    <submittedName>
        <fullName evidence="2">Uncharacterized protein</fullName>
    </submittedName>
</protein>
<evidence type="ECO:0000256" key="1">
    <source>
        <dbReference type="SAM" id="MobiDB-lite"/>
    </source>
</evidence>
<dbReference type="AlphaFoldDB" id="A0A5E4D822"/>
<sequence length="109" mass="11189">GGEARRSTAPGWRHPWRKAHCAGVGLGGRGPGSTSLYLFIQPRTDGSLCRMREGKGLNGNRWGLSKSAPPPNTALTQHSGLCLSPGASKSGLKSRTGGGGVGEEVGVSH</sequence>
<reference evidence="2" key="1">
    <citation type="submission" date="2019-04" db="EMBL/GenBank/DDBJ databases">
        <authorList>
            <person name="Alioto T."/>
            <person name="Alioto T."/>
        </authorList>
    </citation>
    <scope>NUCLEOTIDE SEQUENCE [LARGE SCALE GENOMIC DNA]</scope>
</reference>
<name>A0A5E4D822_MARMO</name>
<gene>
    <name evidence="2" type="ORF">MONAX_5E015080</name>
</gene>
<dbReference type="Proteomes" id="UP000335636">
    <property type="component" value="Unassembled WGS sequence"/>
</dbReference>
<dbReference type="EMBL" id="CABDUW010003260">
    <property type="protein sequence ID" value="VTJ88949.1"/>
    <property type="molecule type" value="Genomic_DNA"/>
</dbReference>
<evidence type="ECO:0000313" key="3">
    <source>
        <dbReference type="Proteomes" id="UP000335636"/>
    </source>
</evidence>
<feature type="non-terminal residue" evidence="2">
    <location>
        <position position="1"/>
    </location>
</feature>
<comment type="caution">
    <text evidence="2">The sequence shown here is derived from an EMBL/GenBank/DDBJ whole genome shotgun (WGS) entry which is preliminary data.</text>
</comment>
<evidence type="ECO:0000313" key="2">
    <source>
        <dbReference type="EMBL" id="VTJ88949.1"/>
    </source>
</evidence>
<organism evidence="2 3">
    <name type="scientific">Marmota monax</name>
    <name type="common">Woodchuck</name>
    <dbReference type="NCBI Taxonomy" id="9995"/>
    <lineage>
        <taxon>Eukaryota</taxon>
        <taxon>Metazoa</taxon>
        <taxon>Chordata</taxon>
        <taxon>Craniata</taxon>
        <taxon>Vertebrata</taxon>
        <taxon>Euteleostomi</taxon>
        <taxon>Mammalia</taxon>
        <taxon>Eutheria</taxon>
        <taxon>Euarchontoglires</taxon>
        <taxon>Glires</taxon>
        <taxon>Rodentia</taxon>
        <taxon>Sciuromorpha</taxon>
        <taxon>Sciuridae</taxon>
        <taxon>Xerinae</taxon>
        <taxon>Marmotini</taxon>
        <taxon>Marmota</taxon>
    </lineage>
</organism>
<keyword evidence="3" id="KW-1185">Reference proteome</keyword>